<name>A0AAD2E167_9LAMI</name>
<dbReference type="PANTHER" id="PTHR33976:SF8">
    <property type="entry name" value="OS07G0645000 PROTEIN"/>
    <property type="match status" value="1"/>
</dbReference>
<organism evidence="2 3">
    <name type="scientific">Fraxinus pennsylvanica</name>
    <dbReference type="NCBI Taxonomy" id="56036"/>
    <lineage>
        <taxon>Eukaryota</taxon>
        <taxon>Viridiplantae</taxon>
        <taxon>Streptophyta</taxon>
        <taxon>Embryophyta</taxon>
        <taxon>Tracheophyta</taxon>
        <taxon>Spermatophyta</taxon>
        <taxon>Magnoliopsida</taxon>
        <taxon>eudicotyledons</taxon>
        <taxon>Gunneridae</taxon>
        <taxon>Pentapetalae</taxon>
        <taxon>asterids</taxon>
        <taxon>lamiids</taxon>
        <taxon>Lamiales</taxon>
        <taxon>Oleaceae</taxon>
        <taxon>Oleeae</taxon>
        <taxon>Fraxinus</taxon>
    </lineage>
</organism>
<feature type="domain" description="Uncharacterized GPI-anchored protein At5g19230-like" evidence="1">
    <location>
        <begin position="49"/>
        <end position="175"/>
    </location>
</feature>
<evidence type="ECO:0000313" key="2">
    <source>
        <dbReference type="EMBL" id="CAI9770995.1"/>
    </source>
</evidence>
<dbReference type="PANTHER" id="PTHR33976">
    <property type="entry name" value="OS07G0645000 PROTEIN"/>
    <property type="match status" value="1"/>
</dbReference>
<sequence>MPFLTKVCSFELNSQSIFHQTTNKESLIRFFLLFLRLHSILHVKCDDEEDNLLQEINSYRATLNLTALTKNDKAECLADEMADQFKNQPCTNSTGSNTIPGTETHFSDFPRLLSKCHLNVTVTRDGQMLPACVPGLVPGLIVSNFTKSQYSGYLNDTKYTGVGIGSENDWIVIVLITSTAEGSFMPDSAALLAYLRLSGLSLCISEDLTSRTATLFILWRCLACSIGVDAFLAKLINNEA</sequence>
<dbReference type="InterPro" id="IPR045285">
    <property type="entry name" value="At5g19230-like"/>
</dbReference>
<protein>
    <recommendedName>
        <fullName evidence="1">Uncharacterized GPI-anchored protein At5g19230-like domain-containing protein</fullName>
    </recommendedName>
</protein>
<dbReference type="Pfam" id="PF25884">
    <property type="entry name" value="At5g19230"/>
    <property type="match status" value="1"/>
</dbReference>
<accession>A0AAD2E167</accession>
<keyword evidence="3" id="KW-1185">Reference proteome</keyword>
<gene>
    <name evidence="2" type="ORF">FPE_LOCUS18425</name>
</gene>
<dbReference type="InterPro" id="IPR059083">
    <property type="entry name" value="At5g19230_dom"/>
</dbReference>
<evidence type="ECO:0000259" key="1">
    <source>
        <dbReference type="Pfam" id="PF25884"/>
    </source>
</evidence>
<evidence type="ECO:0000313" key="3">
    <source>
        <dbReference type="Proteomes" id="UP000834106"/>
    </source>
</evidence>
<reference evidence="2" key="1">
    <citation type="submission" date="2023-05" db="EMBL/GenBank/DDBJ databases">
        <authorList>
            <person name="Huff M."/>
        </authorList>
    </citation>
    <scope>NUCLEOTIDE SEQUENCE</scope>
</reference>
<dbReference type="EMBL" id="OU503046">
    <property type="protein sequence ID" value="CAI9770995.1"/>
    <property type="molecule type" value="Genomic_DNA"/>
</dbReference>
<dbReference type="AlphaFoldDB" id="A0AAD2E167"/>
<dbReference type="Proteomes" id="UP000834106">
    <property type="component" value="Chromosome 11"/>
</dbReference>
<proteinExistence type="predicted"/>